<dbReference type="AlphaFoldDB" id="A0A182J8A5"/>
<name>A0A182J8A5_ANOAO</name>
<dbReference type="EnsemblMetazoa" id="AATE013272-RA">
    <property type="protein sequence ID" value="AATE013272-PA.1"/>
    <property type="gene ID" value="AATE013272"/>
</dbReference>
<dbReference type="VEuPathDB" id="VectorBase:AATE013272"/>
<proteinExistence type="predicted"/>
<reference evidence="1" key="1">
    <citation type="submission" date="2022-08" db="UniProtKB">
        <authorList>
            <consortium name="EnsemblMetazoa"/>
        </authorList>
    </citation>
    <scope>IDENTIFICATION</scope>
    <source>
        <strain evidence="1">EBRO</strain>
    </source>
</reference>
<protein>
    <submittedName>
        <fullName evidence="1">Uncharacterized protein</fullName>
    </submittedName>
</protein>
<evidence type="ECO:0000313" key="1">
    <source>
        <dbReference type="EnsemblMetazoa" id="AATE013272-PA.1"/>
    </source>
</evidence>
<organism evidence="1">
    <name type="scientific">Anopheles atroparvus</name>
    <name type="common">European mosquito</name>
    <dbReference type="NCBI Taxonomy" id="41427"/>
    <lineage>
        <taxon>Eukaryota</taxon>
        <taxon>Metazoa</taxon>
        <taxon>Ecdysozoa</taxon>
        <taxon>Arthropoda</taxon>
        <taxon>Hexapoda</taxon>
        <taxon>Insecta</taxon>
        <taxon>Pterygota</taxon>
        <taxon>Neoptera</taxon>
        <taxon>Endopterygota</taxon>
        <taxon>Diptera</taxon>
        <taxon>Nematocera</taxon>
        <taxon>Culicoidea</taxon>
        <taxon>Culicidae</taxon>
        <taxon>Anophelinae</taxon>
        <taxon>Anopheles</taxon>
    </lineage>
</organism>
<sequence>MARCIGMRDGIKHSISELTQAARSKKARTPSIRSNFRNAKVIPVIQRNKTIEKLFIRVGQTFPRRNWRTTPRLPKLTGTRTSVNRQKKMVVVMMMTPLIALFASGTVPHFTTADSRDPRLAVGAK</sequence>
<accession>A0A182J8A5</accession>